<keyword evidence="2" id="KW-1185">Reference proteome</keyword>
<name>A0A317WQI6_9EURO</name>
<dbReference type="RefSeq" id="XP_025467734.1">
    <property type="nucleotide sequence ID" value="XM_025616192.1"/>
</dbReference>
<evidence type="ECO:0000313" key="1">
    <source>
        <dbReference type="EMBL" id="PWY87951.1"/>
    </source>
</evidence>
<sequence>MSIINENSPDSIHITAGPFTCLSIHIFSTYPHHNTSREGESITPSPLPLLVILRRRLQNIAVVPRIELVEQFVRMRFRCRWGSSVSSRTRKSRLASRVFGIGFVLVNGFDVLRIEEVAANGGLISHVVVDRMLTYAVYCRLGTPDTKGVCMLRIKDLMMAILSDLG</sequence>
<dbReference type="EMBL" id="MSFK01000013">
    <property type="protein sequence ID" value="PWY87951.1"/>
    <property type="molecule type" value="Genomic_DNA"/>
</dbReference>
<organism evidence="1 2">
    <name type="scientific">Aspergillus sclerotioniger CBS 115572</name>
    <dbReference type="NCBI Taxonomy" id="1450535"/>
    <lineage>
        <taxon>Eukaryota</taxon>
        <taxon>Fungi</taxon>
        <taxon>Dikarya</taxon>
        <taxon>Ascomycota</taxon>
        <taxon>Pezizomycotina</taxon>
        <taxon>Eurotiomycetes</taxon>
        <taxon>Eurotiomycetidae</taxon>
        <taxon>Eurotiales</taxon>
        <taxon>Aspergillaceae</taxon>
        <taxon>Aspergillus</taxon>
        <taxon>Aspergillus subgen. Circumdati</taxon>
    </lineage>
</organism>
<evidence type="ECO:0000313" key="2">
    <source>
        <dbReference type="Proteomes" id="UP000246702"/>
    </source>
</evidence>
<comment type="caution">
    <text evidence="1">The sequence shown here is derived from an EMBL/GenBank/DDBJ whole genome shotgun (WGS) entry which is preliminary data.</text>
</comment>
<dbReference type="GeneID" id="37118335"/>
<dbReference type="Proteomes" id="UP000246702">
    <property type="component" value="Unassembled WGS sequence"/>
</dbReference>
<accession>A0A317WQI6</accession>
<reference evidence="1 2" key="1">
    <citation type="submission" date="2016-12" db="EMBL/GenBank/DDBJ databases">
        <title>The genomes of Aspergillus section Nigri reveals drivers in fungal speciation.</title>
        <authorList>
            <consortium name="DOE Joint Genome Institute"/>
            <person name="Vesth T.C."/>
            <person name="Nybo J."/>
            <person name="Theobald S."/>
            <person name="Brandl J."/>
            <person name="Frisvad J.C."/>
            <person name="Nielsen K.F."/>
            <person name="Lyhne E.K."/>
            <person name="Kogle M.E."/>
            <person name="Kuo A."/>
            <person name="Riley R."/>
            <person name="Clum A."/>
            <person name="Nolan M."/>
            <person name="Lipzen A."/>
            <person name="Salamov A."/>
            <person name="Henrissat B."/>
            <person name="Wiebenga A."/>
            <person name="De Vries R.P."/>
            <person name="Grigoriev I.V."/>
            <person name="Mortensen U.H."/>
            <person name="Andersen M.R."/>
            <person name="Baker S.E."/>
        </authorList>
    </citation>
    <scope>NUCLEOTIDE SEQUENCE [LARGE SCALE GENOMIC DNA]</scope>
    <source>
        <strain evidence="1 2">CBS 115572</strain>
    </source>
</reference>
<proteinExistence type="predicted"/>
<protein>
    <submittedName>
        <fullName evidence="1">Uncharacterized protein</fullName>
    </submittedName>
</protein>
<gene>
    <name evidence="1" type="ORF">BO94DRAFT_59407</name>
</gene>
<dbReference type="AlphaFoldDB" id="A0A317WQI6"/>